<comment type="caution">
    <text evidence="2">The sequence shown here is derived from an EMBL/GenBank/DDBJ whole genome shotgun (WGS) entry which is preliminary data.</text>
</comment>
<dbReference type="STRING" id="762982.HMPREF9442_01317"/>
<evidence type="ECO:0000313" key="2">
    <source>
        <dbReference type="EMBL" id="EGG55011.1"/>
    </source>
</evidence>
<organism evidence="2 3">
    <name type="scientific">Paraprevotella xylaniphila YIT 11841</name>
    <dbReference type="NCBI Taxonomy" id="762982"/>
    <lineage>
        <taxon>Bacteria</taxon>
        <taxon>Pseudomonadati</taxon>
        <taxon>Bacteroidota</taxon>
        <taxon>Bacteroidia</taxon>
        <taxon>Bacteroidales</taxon>
        <taxon>Prevotellaceae</taxon>
        <taxon>Paraprevotella</taxon>
    </lineage>
</organism>
<keyword evidence="1" id="KW-1133">Transmembrane helix</keyword>
<keyword evidence="1" id="KW-0472">Membrane</keyword>
<accession>F3QT01</accession>
<reference evidence="2 3" key="1">
    <citation type="submission" date="2011-02" db="EMBL/GenBank/DDBJ databases">
        <authorList>
            <person name="Weinstock G."/>
            <person name="Sodergren E."/>
            <person name="Clifton S."/>
            <person name="Fulton L."/>
            <person name="Fulton B."/>
            <person name="Courtney L."/>
            <person name="Fronick C."/>
            <person name="Harrison M."/>
            <person name="Strong C."/>
            <person name="Farmer C."/>
            <person name="Delahaunty K."/>
            <person name="Markovic C."/>
            <person name="Hall O."/>
            <person name="Minx P."/>
            <person name="Tomlinson C."/>
            <person name="Mitreva M."/>
            <person name="Hou S."/>
            <person name="Chen J."/>
            <person name="Wollam A."/>
            <person name="Pepin K.H."/>
            <person name="Johnson M."/>
            <person name="Bhonagiri V."/>
            <person name="Zhang X."/>
            <person name="Suruliraj S."/>
            <person name="Warren W."/>
            <person name="Chinwalla A."/>
            <person name="Mardis E.R."/>
            <person name="Wilson R.K."/>
        </authorList>
    </citation>
    <scope>NUCLEOTIDE SEQUENCE [LARGE SCALE GENOMIC DNA]</scope>
    <source>
        <strain evidence="2 3">YIT 11841</strain>
    </source>
</reference>
<evidence type="ECO:0000256" key="1">
    <source>
        <dbReference type="SAM" id="Phobius"/>
    </source>
</evidence>
<gene>
    <name evidence="2" type="ORF">HMPREF9442_01317</name>
</gene>
<protein>
    <submittedName>
        <fullName evidence="2">Uncharacterized protein</fullName>
    </submittedName>
</protein>
<evidence type="ECO:0000313" key="3">
    <source>
        <dbReference type="Proteomes" id="UP000005546"/>
    </source>
</evidence>
<sequence length="45" mass="5418">MLYYSLNVRKDTNNSIFRKKTDEKYSSFISFYLINPSTSLWIAFD</sequence>
<proteinExistence type="predicted"/>
<dbReference type="Proteomes" id="UP000005546">
    <property type="component" value="Unassembled WGS sequence"/>
</dbReference>
<dbReference type="HOGENOM" id="CLU_3203117_0_0_10"/>
<keyword evidence="1" id="KW-0812">Transmembrane</keyword>
<feature type="transmembrane region" description="Helical" evidence="1">
    <location>
        <begin position="25"/>
        <end position="44"/>
    </location>
</feature>
<dbReference type="EMBL" id="AFBR01000034">
    <property type="protein sequence ID" value="EGG55011.1"/>
    <property type="molecule type" value="Genomic_DNA"/>
</dbReference>
<dbReference type="AlphaFoldDB" id="F3QT01"/>
<keyword evidence="3" id="KW-1185">Reference proteome</keyword>
<name>F3QT01_9BACT</name>